<proteinExistence type="predicted"/>
<dbReference type="EMBL" id="VIEB01000770">
    <property type="protein sequence ID" value="TQD81328.1"/>
    <property type="molecule type" value="Genomic_DNA"/>
</dbReference>
<protein>
    <submittedName>
        <fullName evidence="1">Uncharacterized protein</fullName>
    </submittedName>
</protein>
<gene>
    <name evidence="1" type="ORF">C1H46_033111</name>
</gene>
<dbReference type="Proteomes" id="UP000315295">
    <property type="component" value="Unassembled WGS sequence"/>
</dbReference>
<organism evidence="1 2">
    <name type="scientific">Malus baccata</name>
    <name type="common">Siberian crab apple</name>
    <name type="synonym">Pyrus baccata</name>
    <dbReference type="NCBI Taxonomy" id="106549"/>
    <lineage>
        <taxon>Eukaryota</taxon>
        <taxon>Viridiplantae</taxon>
        <taxon>Streptophyta</taxon>
        <taxon>Embryophyta</taxon>
        <taxon>Tracheophyta</taxon>
        <taxon>Spermatophyta</taxon>
        <taxon>Magnoliopsida</taxon>
        <taxon>eudicotyledons</taxon>
        <taxon>Gunneridae</taxon>
        <taxon>Pentapetalae</taxon>
        <taxon>rosids</taxon>
        <taxon>fabids</taxon>
        <taxon>Rosales</taxon>
        <taxon>Rosaceae</taxon>
        <taxon>Amygdaloideae</taxon>
        <taxon>Maleae</taxon>
        <taxon>Malus</taxon>
    </lineage>
</organism>
<evidence type="ECO:0000313" key="2">
    <source>
        <dbReference type="Proteomes" id="UP000315295"/>
    </source>
</evidence>
<sequence length="78" mass="9127">MEEAQLNHRSIHHRTGYSFYYQIYNNSTCKDMKFYLPDSPIWALGSLCRSFIEADICLPFCFLGSIINPYTPTQRAQI</sequence>
<evidence type="ECO:0000313" key="1">
    <source>
        <dbReference type="EMBL" id="TQD81328.1"/>
    </source>
</evidence>
<accession>A0A540L4C8</accession>
<keyword evidence="2" id="KW-1185">Reference proteome</keyword>
<comment type="caution">
    <text evidence="1">The sequence shown here is derived from an EMBL/GenBank/DDBJ whole genome shotgun (WGS) entry which is preliminary data.</text>
</comment>
<reference evidence="1 2" key="1">
    <citation type="journal article" date="2019" name="G3 (Bethesda)">
        <title>Sequencing of a Wild Apple (Malus baccata) Genome Unravels the Differences Between Cultivated and Wild Apple Species Regarding Disease Resistance and Cold Tolerance.</title>
        <authorList>
            <person name="Chen X."/>
        </authorList>
    </citation>
    <scope>NUCLEOTIDE SEQUENCE [LARGE SCALE GENOMIC DNA]</scope>
    <source>
        <strain evidence="2">cv. Shandingzi</strain>
        <tissue evidence="1">Leaves</tissue>
    </source>
</reference>
<dbReference type="AlphaFoldDB" id="A0A540L4C8"/>
<name>A0A540L4C8_MALBA</name>